<dbReference type="SUPFAM" id="SSF53756">
    <property type="entry name" value="UDP-Glycosyltransferase/glycogen phosphorylase"/>
    <property type="match status" value="1"/>
</dbReference>
<evidence type="ECO:0000256" key="9">
    <source>
        <dbReference type="ARBA" id="ARBA00043995"/>
    </source>
</evidence>
<dbReference type="eggNOG" id="COG0859">
    <property type="taxonomic scope" value="Bacteria"/>
</dbReference>
<reference evidence="14" key="2">
    <citation type="submission" date="2007-10" db="EMBL/GenBank/DDBJ databases">
        <authorList>
            <person name="Myers G.S."/>
        </authorList>
    </citation>
    <scope>NUCLEOTIDE SEQUENCE [LARGE SCALE GENOMIC DNA]</scope>
</reference>
<dbReference type="RefSeq" id="WP_006035050.1">
    <property type="nucleotide sequence ID" value="NZ_AAQJ02000001.1"/>
</dbReference>
<evidence type="ECO:0000256" key="12">
    <source>
        <dbReference type="ARBA" id="ARBA00044330"/>
    </source>
</evidence>
<dbReference type="PANTHER" id="PTHR30160:SF19">
    <property type="entry name" value="LIPOPOLYSACCHARIDE HEPTOSYLTRANSFERASE 1"/>
    <property type="match status" value="1"/>
</dbReference>
<evidence type="ECO:0000256" key="10">
    <source>
        <dbReference type="ARBA" id="ARBA00044041"/>
    </source>
</evidence>
<evidence type="ECO:0000256" key="11">
    <source>
        <dbReference type="ARBA" id="ARBA00044190"/>
    </source>
</evidence>
<keyword evidence="6 14" id="KW-0808">Transferase</keyword>
<dbReference type="NCBIfam" id="TIGR02193">
    <property type="entry name" value="heptsyl_trn_I"/>
    <property type="match status" value="1"/>
</dbReference>
<accession>A8PKG8</accession>
<keyword evidence="4" id="KW-0997">Cell inner membrane</keyword>
<comment type="pathway">
    <text evidence="2">Bacterial outer membrane biogenesis; LPS core biosynthesis.</text>
</comment>
<evidence type="ECO:0000256" key="8">
    <source>
        <dbReference type="ARBA" id="ARBA00023136"/>
    </source>
</evidence>
<keyword evidence="5 14" id="KW-0328">Glycosyltransferase</keyword>
<comment type="caution">
    <text evidence="14">The sequence shown here is derived from an EMBL/GenBank/DDBJ whole genome shotgun (WGS) entry which is preliminary data.</text>
</comment>
<dbReference type="InterPro" id="IPR051199">
    <property type="entry name" value="LPS_LOS_Heptosyltrfase"/>
</dbReference>
<dbReference type="InterPro" id="IPR002201">
    <property type="entry name" value="Glyco_trans_9"/>
</dbReference>
<dbReference type="CDD" id="cd03789">
    <property type="entry name" value="GT9_LPS_heptosyltransferase"/>
    <property type="match status" value="1"/>
</dbReference>
<evidence type="ECO:0000313" key="14">
    <source>
        <dbReference type="EMBL" id="EDP46063.1"/>
    </source>
</evidence>
<dbReference type="EC" id="2.4.99.23" evidence="10"/>
<evidence type="ECO:0000256" key="1">
    <source>
        <dbReference type="ARBA" id="ARBA00004515"/>
    </source>
</evidence>
<comment type="similarity">
    <text evidence="9">Belongs to the glycosyltransferase 9 family.</text>
</comment>
<dbReference type="GO" id="GO:0005829">
    <property type="term" value="C:cytosol"/>
    <property type="evidence" value="ECO:0007669"/>
    <property type="project" value="TreeGrafter"/>
</dbReference>
<dbReference type="Gene3D" id="3.40.50.2000">
    <property type="entry name" value="Glycogen Phosphorylase B"/>
    <property type="match status" value="2"/>
</dbReference>
<protein>
    <recommendedName>
        <fullName evidence="11">Lipopolysaccharide heptosyltransferase 1</fullName>
        <ecNumber evidence="10">2.4.99.23</ecNumber>
    </recommendedName>
    <alternativeName>
        <fullName evidence="12">ADP-heptose:lipopolysaccharide heptosyltransferase I</fullName>
    </alternativeName>
</protein>
<dbReference type="GO" id="GO:0008713">
    <property type="term" value="F:ADP-heptose-lipopolysaccharide heptosyltransferase activity"/>
    <property type="evidence" value="ECO:0007669"/>
    <property type="project" value="TreeGrafter"/>
</dbReference>
<proteinExistence type="inferred from homology"/>
<evidence type="ECO:0000256" key="6">
    <source>
        <dbReference type="ARBA" id="ARBA00022679"/>
    </source>
</evidence>
<dbReference type="EMBL" id="AAQJ02000001">
    <property type="protein sequence ID" value="EDP46063.1"/>
    <property type="molecule type" value="Genomic_DNA"/>
</dbReference>
<dbReference type="STRING" id="59196.RICGR_0166"/>
<dbReference type="GO" id="GO:0005886">
    <property type="term" value="C:plasma membrane"/>
    <property type="evidence" value="ECO:0007669"/>
    <property type="project" value="UniProtKB-SubCell"/>
</dbReference>
<evidence type="ECO:0000256" key="5">
    <source>
        <dbReference type="ARBA" id="ARBA00022676"/>
    </source>
</evidence>
<comment type="catalytic activity">
    <reaction evidence="13">
        <text>an alpha-Kdo-(2-&gt;4)-alpha-Kdo-(2-&gt;6)-lipid A + ADP-L-glycero-beta-D-manno-heptose = an L-alpha-D-Hep-(1-&gt;5)-[alpha-Kdo-(2-&gt;4)]-alpha-Kdo-(2-&gt;6)-lipid A + ADP + H(+)</text>
        <dbReference type="Rhea" id="RHEA:74067"/>
        <dbReference type="ChEBI" id="CHEBI:15378"/>
        <dbReference type="ChEBI" id="CHEBI:61506"/>
        <dbReference type="ChEBI" id="CHEBI:176431"/>
        <dbReference type="ChEBI" id="CHEBI:193068"/>
        <dbReference type="ChEBI" id="CHEBI:456216"/>
        <dbReference type="EC" id="2.4.99.23"/>
    </reaction>
</comment>
<keyword evidence="15" id="KW-1185">Reference proteome</keyword>
<evidence type="ECO:0000256" key="13">
    <source>
        <dbReference type="ARBA" id="ARBA00049201"/>
    </source>
</evidence>
<dbReference type="GO" id="GO:0009244">
    <property type="term" value="P:lipopolysaccharide core region biosynthetic process"/>
    <property type="evidence" value="ECO:0007669"/>
    <property type="project" value="InterPro"/>
</dbReference>
<comment type="subcellular location">
    <subcellularLocation>
        <location evidence="1">Cell inner membrane</location>
        <topology evidence="1">Peripheral membrane protein</topology>
        <orientation evidence="1">Cytoplasmic side</orientation>
    </subcellularLocation>
</comment>
<keyword evidence="3" id="KW-1003">Cell membrane</keyword>
<dbReference type="InterPro" id="IPR011908">
    <property type="entry name" value="LipoPS_heptosylTferase-I"/>
</dbReference>
<dbReference type="Proteomes" id="UP000054075">
    <property type="component" value="Unassembled WGS sequence"/>
</dbReference>
<name>A8PKG8_9COXI</name>
<evidence type="ECO:0000256" key="3">
    <source>
        <dbReference type="ARBA" id="ARBA00022475"/>
    </source>
</evidence>
<evidence type="ECO:0000256" key="7">
    <source>
        <dbReference type="ARBA" id="ARBA00022985"/>
    </source>
</evidence>
<sequence length="325" mass="37313">MRILLIKMSSMGDIIHTLPAVTDATLAFPHIQFDWVVEEAFTEIPKWHRQVQQVIPIGLRRWRKKLPSAIQTGELKRFCKQLRERSYDFVLDAQGLIKSAITTRLSRGYRLGMDKHSVRENLACLAYQQTFSVPWQQHAMTRLRQLFSQALNYPLPSTPPHYGIDKEKWCQSKLELPKDYILLIPNTSCLTKQWSYHSWCLLIKEVTQWGMNVFIPWGNAVEKENAQRLTQKSVLSHVLPFLSLNEIAAVIADAKMIIAVDTGLSHLAAALRVPSIVLYGPTNPLWIGTVGPQQFHIKMDLHRTSRSDSIVLKKIIDTVQHFLTQ</sequence>
<evidence type="ECO:0000313" key="15">
    <source>
        <dbReference type="Proteomes" id="UP000054075"/>
    </source>
</evidence>
<dbReference type="AlphaFoldDB" id="A8PKG8"/>
<organism evidence="14 15">
    <name type="scientific">Rickettsiella grylli</name>
    <dbReference type="NCBI Taxonomy" id="59196"/>
    <lineage>
        <taxon>Bacteria</taxon>
        <taxon>Pseudomonadati</taxon>
        <taxon>Pseudomonadota</taxon>
        <taxon>Gammaproteobacteria</taxon>
        <taxon>Legionellales</taxon>
        <taxon>Coxiellaceae</taxon>
        <taxon>Rickettsiella</taxon>
    </lineage>
</organism>
<dbReference type="OrthoDB" id="9767552at2"/>
<dbReference type="Pfam" id="PF01075">
    <property type="entry name" value="Glyco_transf_9"/>
    <property type="match status" value="1"/>
</dbReference>
<keyword evidence="8" id="KW-0472">Membrane</keyword>
<evidence type="ECO:0000256" key="4">
    <source>
        <dbReference type="ARBA" id="ARBA00022519"/>
    </source>
</evidence>
<reference evidence="14" key="1">
    <citation type="submission" date="2006-04" db="EMBL/GenBank/DDBJ databases">
        <authorList>
            <person name="Seshadri R."/>
            <person name="Federici B.A."/>
        </authorList>
    </citation>
    <scope>NUCLEOTIDE SEQUENCE [LARGE SCALE GENOMIC DNA]</scope>
</reference>
<keyword evidence="7" id="KW-0448">Lipopolysaccharide biosynthesis</keyword>
<dbReference type="PANTHER" id="PTHR30160">
    <property type="entry name" value="TETRAACYLDISACCHARIDE 4'-KINASE-RELATED"/>
    <property type="match status" value="1"/>
</dbReference>
<gene>
    <name evidence="14" type="primary">rfaC</name>
    <name evidence="14" type="ORF">RICGR_0166</name>
</gene>
<evidence type="ECO:0000256" key="2">
    <source>
        <dbReference type="ARBA" id="ARBA00004713"/>
    </source>
</evidence>